<sequence>MKWNCILASRMLGVAALVAVYHAAAAQGAPDTFDSRRAASLSNASDVIAVERALAQYVSILDAGVPGESQASRVARFTRLFDADGIWTEHVWNGGKPDYNNPVCVVRGRTQLTRFATLLFGTNPSGSGGTVRHNLVSPLIDINGDRAQAAVNLIQTRDAFPTDGRADVIATGRYYLSFRRQESGWAIVKLDLMADHQLNPPCTPSGPL</sequence>
<proteinExistence type="predicted"/>
<accession>A0AAJ5T5Z6</accession>
<dbReference type="Gene3D" id="3.10.450.50">
    <property type="match status" value="1"/>
</dbReference>
<dbReference type="InterPro" id="IPR037401">
    <property type="entry name" value="SnoaL-like"/>
</dbReference>
<evidence type="ECO:0000256" key="1">
    <source>
        <dbReference type="SAM" id="SignalP"/>
    </source>
</evidence>
<keyword evidence="4" id="KW-1185">Reference proteome</keyword>
<keyword evidence="1" id="KW-0732">Signal</keyword>
<evidence type="ECO:0000313" key="4">
    <source>
        <dbReference type="Proteomes" id="UP000268684"/>
    </source>
</evidence>
<name>A0AAJ5T5Z6_9BURK</name>
<organism evidence="3 4">
    <name type="scientific">Burkholderia stabilis</name>
    <dbReference type="NCBI Taxonomy" id="95485"/>
    <lineage>
        <taxon>Bacteria</taxon>
        <taxon>Pseudomonadati</taxon>
        <taxon>Pseudomonadota</taxon>
        <taxon>Betaproteobacteria</taxon>
        <taxon>Burkholderiales</taxon>
        <taxon>Burkholderiaceae</taxon>
        <taxon>Burkholderia</taxon>
        <taxon>Burkholderia cepacia complex</taxon>
    </lineage>
</organism>
<dbReference type="SUPFAM" id="SSF54427">
    <property type="entry name" value="NTF2-like"/>
    <property type="match status" value="1"/>
</dbReference>
<dbReference type="Proteomes" id="UP000268684">
    <property type="component" value="Chromosome II"/>
</dbReference>
<evidence type="ECO:0000259" key="2">
    <source>
        <dbReference type="Pfam" id="PF13577"/>
    </source>
</evidence>
<dbReference type="AlphaFoldDB" id="A0AAJ5T5Z6"/>
<feature type="domain" description="SnoaL-like" evidence="2">
    <location>
        <begin position="45"/>
        <end position="190"/>
    </location>
</feature>
<dbReference type="EMBL" id="LR025743">
    <property type="protein sequence ID" value="VBB13964.1"/>
    <property type="molecule type" value="Genomic_DNA"/>
</dbReference>
<feature type="signal peptide" evidence="1">
    <location>
        <begin position="1"/>
        <end position="25"/>
    </location>
</feature>
<reference evidence="3 4" key="1">
    <citation type="submission" date="2017-11" db="EMBL/GenBank/DDBJ databases">
        <authorList>
            <person name="Seth-Smith MB H."/>
        </authorList>
    </citation>
    <scope>NUCLEOTIDE SEQUENCE [LARGE SCALE GENOMIC DNA]</scope>
    <source>
        <strain evidence="3">E</strain>
    </source>
</reference>
<feature type="chain" id="PRO_5042506482" description="SnoaL-like domain-containing protein" evidence="1">
    <location>
        <begin position="26"/>
        <end position="208"/>
    </location>
</feature>
<evidence type="ECO:0000313" key="3">
    <source>
        <dbReference type="EMBL" id="VBB13964.1"/>
    </source>
</evidence>
<gene>
    <name evidence="3" type="ORF">BSTAB16_4150</name>
</gene>
<dbReference type="InterPro" id="IPR032710">
    <property type="entry name" value="NTF2-like_dom_sf"/>
</dbReference>
<dbReference type="Pfam" id="PF13577">
    <property type="entry name" value="SnoaL_4"/>
    <property type="match status" value="1"/>
</dbReference>
<protein>
    <recommendedName>
        <fullName evidence="2">SnoaL-like domain-containing protein</fullName>
    </recommendedName>
</protein>